<evidence type="ECO:0000313" key="4">
    <source>
        <dbReference type="Proteomes" id="UP000618733"/>
    </source>
</evidence>
<feature type="region of interest" description="Disordered" evidence="1">
    <location>
        <begin position="350"/>
        <end position="428"/>
    </location>
</feature>
<comment type="caution">
    <text evidence="3">The sequence shown here is derived from an EMBL/GenBank/DDBJ whole genome shotgun (WGS) entry which is preliminary data.</text>
</comment>
<dbReference type="InterPro" id="IPR011009">
    <property type="entry name" value="Kinase-like_dom_sf"/>
</dbReference>
<feature type="compositionally biased region" description="Basic and acidic residues" evidence="1">
    <location>
        <begin position="407"/>
        <end position="428"/>
    </location>
</feature>
<dbReference type="Gene3D" id="3.90.1200.10">
    <property type="match status" value="1"/>
</dbReference>
<dbReference type="Proteomes" id="UP000618733">
    <property type="component" value="Unassembled WGS sequence"/>
</dbReference>
<dbReference type="SUPFAM" id="SSF56112">
    <property type="entry name" value="Protein kinase-like (PK-like)"/>
    <property type="match status" value="1"/>
</dbReference>
<dbReference type="RefSeq" id="WP_200131203.1">
    <property type="nucleotide sequence ID" value="NZ_JAEHOI010000002.1"/>
</dbReference>
<protein>
    <submittedName>
        <fullName evidence="3">Phosphotransferase</fullName>
    </submittedName>
</protein>
<reference evidence="3" key="1">
    <citation type="submission" date="2020-12" db="EMBL/GenBank/DDBJ databases">
        <title>Leucobacter sp. CAS2, isolated from Chromium sludge.</title>
        <authorList>
            <person name="Xu Z."/>
        </authorList>
    </citation>
    <scope>NUCLEOTIDE SEQUENCE</scope>
    <source>
        <strain evidence="3">CSA2</strain>
    </source>
</reference>
<evidence type="ECO:0000259" key="2">
    <source>
        <dbReference type="Pfam" id="PF01636"/>
    </source>
</evidence>
<evidence type="ECO:0000313" key="3">
    <source>
        <dbReference type="EMBL" id="MBK0421006.1"/>
    </source>
</evidence>
<feature type="domain" description="Aminoglycoside phosphotransferase" evidence="2">
    <location>
        <begin position="37"/>
        <end position="247"/>
    </location>
</feature>
<gene>
    <name evidence="3" type="ORF">JD292_02770</name>
</gene>
<dbReference type="InterPro" id="IPR002575">
    <property type="entry name" value="Aminoglycoside_PTrfase"/>
</dbReference>
<proteinExistence type="predicted"/>
<evidence type="ECO:0000256" key="1">
    <source>
        <dbReference type="SAM" id="MobiDB-lite"/>
    </source>
</evidence>
<feature type="compositionally biased region" description="Low complexity" evidence="1">
    <location>
        <begin position="386"/>
        <end position="400"/>
    </location>
</feature>
<sequence length="428" mass="45520">MASIPFTLAALATSAVPGLSVFGVRAHDDDSFVAAVIVGDDGELLVRVPRSQPAEVLQSAELLGLAALTAGPRSRLPFRVPAALGMTRAGDTRAVVTTLLPGELFETADLTEDALLIEPIAEMLAAIHTLPHTVASEGGLPQRTAQDLRLAATRIIDRAEATRLVPETVLRRWTRVVETAELWDFEPTMVHGSLDAEQLRVDDGQIVGVIGWSELSVGDPASDLAWLLTAGTEVLESVLARYSRARNVGSISSLRTRAALYYELEVARWLLHGTESHDQSVVDDAVSMLDRLVGRPGILGDTLGAQDARVPLDEDEVSALLDETPEVNDLLSETAAYEALDEDRMFGMDTDFIEPLPEDDRGAGAGAHAGKREAELTAGPSAAGVGEADGAESPDAAADAAAEEEPAGERNEDEHLTEPIDPKDLPRD</sequence>
<dbReference type="EMBL" id="JAEHOI010000002">
    <property type="protein sequence ID" value="MBK0421006.1"/>
    <property type="molecule type" value="Genomic_DNA"/>
</dbReference>
<accession>A0A934QC31</accession>
<organism evidence="3 4">
    <name type="scientific">Leucobacter edaphi</name>
    <dbReference type="NCBI Taxonomy" id="2796472"/>
    <lineage>
        <taxon>Bacteria</taxon>
        <taxon>Bacillati</taxon>
        <taxon>Actinomycetota</taxon>
        <taxon>Actinomycetes</taxon>
        <taxon>Micrococcales</taxon>
        <taxon>Microbacteriaceae</taxon>
        <taxon>Leucobacter</taxon>
    </lineage>
</organism>
<dbReference type="AlphaFoldDB" id="A0A934QC31"/>
<keyword evidence="4" id="KW-1185">Reference proteome</keyword>
<name>A0A934QC31_9MICO</name>
<dbReference type="Pfam" id="PF01636">
    <property type="entry name" value="APH"/>
    <property type="match status" value="1"/>
</dbReference>